<dbReference type="InterPro" id="IPR025857">
    <property type="entry name" value="MacB_PCD"/>
</dbReference>
<dbReference type="HOGENOM" id="CLU_009433_1_0_0"/>
<evidence type="ECO:0008006" key="11">
    <source>
        <dbReference type="Google" id="ProtNLM"/>
    </source>
</evidence>
<dbReference type="InterPro" id="IPR003838">
    <property type="entry name" value="ABC3_permease_C"/>
</dbReference>
<evidence type="ECO:0000256" key="1">
    <source>
        <dbReference type="ARBA" id="ARBA00004651"/>
    </source>
</evidence>
<dbReference type="Pfam" id="PF02687">
    <property type="entry name" value="FtsX"/>
    <property type="match status" value="2"/>
</dbReference>
<feature type="transmembrane region" description="Helical" evidence="7">
    <location>
        <begin position="420"/>
        <end position="440"/>
    </location>
</feature>
<dbReference type="AlphaFoldDB" id="Q021A2"/>
<feature type="domain" description="MacB-like periplasmic core" evidence="9">
    <location>
        <begin position="15"/>
        <end position="228"/>
    </location>
</feature>
<feature type="transmembrane region" description="Helical" evidence="7">
    <location>
        <begin position="688"/>
        <end position="712"/>
    </location>
</feature>
<dbReference type="InterPro" id="IPR017800">
    <property type="entry name" value="ADOP"/>
</dbReference>
<organism evidence="10">
    <name type="scientific">Solibacter usitatus (strain Ellin6076)</name>
    <dbReference type="NCBI Taxonomy" id="234267"/>
    <lineage>
        <taxon>Bacteria</taxon>
        <taxon>Pseudomonadati</taxon>
        <taxon>Acidobacteriota</taxon>
        <taxon>Terriglobia</taxon>
        <taxon>Bryobacterales</taxon>
        <taxon>Solibacteraceae</taxon>
        <taxon>Candidatus Solibacter</taxon>
    </lineage>
</organism>
<evidence type="ECO:0000256" key="4">
    <source>
        <dbReference type="ARBA" id="ARBA00022989"/>
    </source>
</evidence>
<keyword evidence="5 7" id="KW-0472">Membrane</keyword>
<dbReference type="OrthoDB" id="6277143at2"/>
<evidence type="ECO:0000256" key="2">
    <source>
        <dbReference type="ARBA" id="ARBA00022475"/>
    </source>
</evidence>
<comment type="subcellular location">
    <subcellularLocation>
        <location evidence="1">Cell membrane</location>
        <topology evidence="1">Multi-pass membrane protein</topology>
    </subcellularLocation>
</comment>
<dbReference type="KEGG" id="sus:Acid_3515"/>
<dbReference type="InParanoid" id="Q021A2"/>
<feature type="transmembrane region" description="Helical" evidence="7">
    <location>
        <begin position="778"/>
        <end position="798"/>
    </location>
</feature>
<protein>
    <recommendedName>
        <fullName evidence="11">Permease</fullName>
    </recommendedName>
</protein>
<dbReference type="InterPro" id="IPR050250">
    <property type="entry name" value="Macrolide_Exporter_MacB"/>
</dbReference>
<evidence type="ECO:0000256" key="5">
    <source>
        <dbReference type="ARBA" id="ARBA00023136"/>
    </source>
</evidence>
<feature type="transmembrane region" description="Helical" evidence="7">
    <location>
        <begin position="745"/>
        <end position="766"/>
    </location>
</feature>
<sequence length="815" mass="88415" precursor="true">MRHVLRRLARSPMFTAVSLATLAIGIGANTAIFSVINGVLLKPLPYPHSEQLIALWHSAPGINIKELAMAPSLYFTYADENRVFQDVAMWTTSTSSVTGLAEPEEVPLLSVTNRFFPILHAQPALGRAFTAADDDPKSERIVILSDAWWKTRFGGDPAILGRRITVDGVPREVVGVLPPAFRFMDRKLTLVVPLRFNRAEVRLINFSYQGIARLKPGVTLQQAAADVARMIPLAPVKFPANPDFSVGMFSSARITPNLRFLKDHLLGDIGNTLWVLMGTVGIVLLIACANVANLLLVRADGRRQELAIRAALGAGWGRIARELLLESMSLGLSGGALGLALAYLALRLLAASEIAHLPRAGEISIDPLVLAYTLAISLAAGLVFGLIPVFKYARPQLSNALRGGGRTLSQSRDRHRARSVLVMVQVALAMVLLVSSGLMIRTFQALRHVDPGFSHPENVQLLRIAIPEAQVQDPERVLRMQHEILNRLAALPGISASALTDAVTMDGRDSNDPVYAEDHVYREGTIPPIHRFKFVSPGYVAAMGNRLIAGRGFTWNDLYTQAPVALVSENAARAMWQTPHAAIGKRIRAGQKDDWREVIGVLADERSDGVDRHPPTTVYWPLMPKNFQGQSVRVVRSVAFVLRTPRAGSTTLQPELRQAVWSVNPNLPLSGVSTLQTIYDRSLSRTSFTLLMLAIAGGMALLLGLVGIYGVISYSVSQRTREIGIRLALGAPRPEVTRMFVRHGLALSAAGAVFGLAAALALTRLMRALLFDVSPTDPVTYLAVLSALILAAALASYLPARRASSVDPADALRAE</sequence>
<proteinExistence type="inferred from homology"/>
<feature type="domain" description="ABC3 transporter permease C-terminal" evidence="8">
    <location>
        <begin position="695"/>
        <end position="808"/>
    </location>
</feature>
<evidence type="ECO:0000256" key="6">
    <source>
        <dbReference type="ARBA" id="ARBA00038076"/>
    </source>
</evidence>
<keyword evidence="4 7" id="KW-1133">Transmembrane helix</keyword>
<evidence type="ECO:0000256" key="7">
    <source>
        <dbReference type="SAM" id="Phobius"/>
    </source>
</evidence>
<dbReference type="GO" id="GO:0005886">
    <property type="term" value="C:plasma membrane"/>
    <property type="evidence" value="ECO:0007669"/>
    <property type="project" value="UniProtKB-SubCell"/>
</dbReference>
<dbReference type="PANTHER" id="PTHR30572:SF4">
    <property type="entry name" value="ABC TRANSPORTER PERMEASE YTRF"/>
    <property type="match status" value="1"/>
</dbReference>
<comment type="similarity">
    <text evidence="6">Belongs to the ABC-4 integral membrane protein family.</text>
</comment>
<gene>
    <name evidence="10" type="ordered locus">Acid_3515</name>
</gene>
<evidence type="ECO:0000256" key="3">
    <source>
        <dbReference type="ARBA" id="ARBA00022692"/>
    </source>
</evidence>
<dbReference type="eggNOG" id="COG0577">
    <property type="taxonomic scope" value="Bacteria"/>
</dbReference>
<keyword evidence="2" id="KW-1003">Cell membrane</keyword>
<dbReference type="STRING" id="234267.Acid_3515"/>
<dbReference type="GO" id="GO:0022857">
    <property type="term" value="F:transmembrane transporter activity"/>
    <property type="evidence" value="ECO:0007669"/>
    <property type="project" value="TreeGrafter"/>
</dbReference>
<keyword evidence="3 7" id="KW-0812">Transmembrane</keyword>
<dbReference type="NCBIfam" id="TIGR03434">
    <property type="entry name" value="ADOP"/>
    <property type="match status" value="1"/>
</dbReference>
<dbReference type="PANTHER" id="PTHR30572">
    <property type="entry name" value="MEMBRANE COMPONENT OF TRANSPORTER-RELATED"/>
    <property type="match status" value="1"/>
</dbReference>
<feature type="domain" description="ABC3 transporter permease C-terminal" evidence="8">
    <location>
        <begin position="280"/>
        <end position="395"/>
    </location>
</feature>
<dbReference type="Pfam" id="PF12704">
    <property type="entry name" value="MacB_PCD"/>
    <property type="match status" value="2"/>
</dbReference>
<reference evidence="10" key="1">
    <citation type="submission" date="2006-10" db="EMBL/GenBank/DDBJ databases">
        <title>Complete sequence of Solibacter usitatus Ellin6076.</title>
        <authorList>
            <consortium name="US DOE Joint Genome Institute"/>
            <person name="Copeland A."/>
            <person name="Lucas S."/>
            <person name="Lapidus A."/>
            <person name="Barry K."/>
            <person name="Detter J.C."/>
            <person name="Glavina del Rio T."/>
            <person name="Hammon N."/>
            <person name="Israni S."/>
            <person name="Dalin E."/>
            <person name="Tice H."/>
            <person name="Pitluck S."/>
            <person name="Thompson L.S."/>
            <person name="Brettin T."/>
            <person name="Bruce D."/>
            <person name="Han C."/>
            <person name="Tapia R."/>
            <person name="Gilna P."/>
            <person name="Schmutz J."/>
            <person name="Larimer F."/>
            <person name="Land M."/>
            <person name="Hauser L."/>
            <person name="Kyrpides N."/>
            <person name="Mikhailova N."/>
            <person name="Janssen P.H."/>
            <person name="Kuske C.R."/>
            <person name="Richardson P."/>
        </authorList>
    </citation>
    <scope>NUCLEOTIDE SEQUENCE</scope>
    <source>
        <strain evidence="10">Ellin6076</strain>
    </source>
</reference>
<feature type="transmembrane region" description="Helical" evidence="7">
    <location>
        <begin position="273"/>
        <end position="296"/>
    </location>
</feature>
<evidence type="ECO:0000313" key="10">
    <source>
        <dbReference type="EMBL" id="ABJ84487.1"/>
    </source>
</evidence>
<feature type="domain" description="MacB-like periplasmic core" evidence="9">
    <location>
        <begin position="419"/>
        <end position="624"/>
    </location>
</feature>
<feature type="transmembrane region" description="Helical" evidence="7">
    <location>
        <begin position="369"/>
        <end position="390"/>
    </location>
</feature>
<feature type="transmembrane region" description="Helical" evidence="7">
    <location>
        <begin position="328"/>
        <end position="349"/>
    </location>
</feature>
<dbReference type="EMBL" id="CP000473">
    <property type="protein sequence ID" value="ABJ84487.1"/>
    <property type="molecule type" value="Genomic_DNA"/>
</dbReference>
<accession>Q021A2</accession>
<name>Q021A2_SOLUE</name>
<evidence type="ECO:0000259" key="8">
    <source>
        <dbReference type="Pfam" id="PF02687"/>
    </source>
</evidence>
<evidence type="ECO:0000259" key="9">
    <source>
        <dbReference type="Pfam" id="PF12704"/>
    </source>
</evidence>